<name>A0ABW3WFM9_9RHOO</name>
<evidence type="ECO:0000256" key="5">
    <source>
        <dbReference type="ARBA" id="ARBA00023136"/>
    </source>
</evidence>
<organism evidence="7 8">
    <name type="scientific">Thauera mechernichensis</name>
    <dbReference type="NCBI Taxonomy" id="82788"/>
    <lineage>
        <taxon>Bacteria</taxon>
        <taxon>Pseudomonadati</taxon>
        <taxon>Pseudomonadota</taxon>
        <taxon>Betaproteobacteria</taxon>
        <taxon>Rhodocyclales</taxon>
        <taxon>Zoogloeaceae</taxon>
        <taxon>Thauera</taxon>
    </lineage>
</organism>
<feature type="transmembrane region" description="Helical" evidence="6">
    <location>
        <begin position="32"/>
        <end position="54"/>
    </location>
</feature>
<gene>
    <name evidence="7" type="ORF">ACFQ4M_14560</name>
</gene>
<evidence type="ECO:0000313" key="8">
    <source>
        <dbReference type="Proteomes" id="UP001597158"/>
    </source>
</evidence>
<feature type="transmembrane region" description="Helical" evidence="6">
    <location>
        <begin position="66"/>
        <end position="85"/>
    </location>
</feature>
<keyword evidence="3 6" id="KW-0812">Transmembrane</keyword>
<dbReference type="Proteomes" id="UP001597158">
    <property type="component" value="Unassembled WGS sequence"/>
</dbReference>
<comment type="caution">
    <text evidence="7">The sequence shown here is derived from an EMBL/GenBank/DDBJ whole genome shotgun (WGS) entry which is preliminary data.</text>
</comment>
<protein>
    <submittedName>
        <fullName evidence="7">Cytochrome C oxidase subunit IV family protein</fullName>
    </submittedName>
</protein>
<reference evidence="8" key="1">
    <citation type="journal article" date="2019" name="Int. J. Syst. Evol. Microbiol.">
        <title>The Global Catalogue of Microorganisms (GCM) 10K type strain sequencing project: providing services to taxonomists for standard genome sequencing and annotation.</title>
        <authorList>
            <consortium name="The Broad Institute Genomics Platform"/>
            <consortium name="The Broad Institute Genome Sequencing Center for Infectious Disease"/>
            <person name="Wu L."/>
            <person name="Ma J."/>
        </authorList>
    </citation>
    <scope>NUCLEOTIDE SEQUENCE [LARGE SCALE GENOMIC DNA]</scope>
    <source>
        <strain evidence="8">CCUG 48884</strain>
    </source>
</reference>
<comment type="subcellular location">
    <subcellularLocation>
        <location evidence="1">Cell membrane</location>
        <topology evidence="1">Multi-pass membrane protein</topology>
    </subcellularLocation>
</comment>
<keyword evidence="5 6" id="KW-0472">Membrane</keyword>
<evidence type="ECO:0000256" key="2">
    <source>
        <dbReference type="ARBA" id="ARBA00022475"/>
    </source>
</evidence>
<proteinExistence type="predicted"/>
<keyword evidence="2" id="KW-1003">Cell membrane</keyword>
<keyword evidence="8" id="KW-1185">Reference proteome</keyword>
<evidence type="ECO:0000256" key="6">
    <source>
        <dbReference type="SAM" id="Phobius"/>
    </source>
</evidence>
<evidence type="ECO:0000256" key="4">
    <source>
        <dbReference type="ARBA" id="ARBA00022989"/>
    </source>
</evidence>
<accession>A0ABW3WFM9</accession>
<sequence length="97" mass="10262">MSETRKVDLAWLLLVLLSVAGAGLGGRADAGLGVAVMVAVVMAVKLRLVCDHFLELRSAHQRIRLAVYAFAYGMPLLVVLTSAFGDTLARLTGALIP</sequence>
<dbReference type="EMBL" id="JBHTMC010000026">
    <property type="protein sequence ID" value="MFD1264801.1"/>
    <property type="molecule type" value="Genomic_DNA"/>
</dbReference>
<keyword evidence="4 6" id="KW-1133">Transmembrane helix</keyword>
<dbReference type="Pfam" id="PF03626">
    <property type="entry name" value="COX4_pro"/>
    <property type="match status" value="1"/>
</dbReference>
<evidence type="ECO:0000256" key="3">
    <source>
        <dbReference type="ARBA" id="ARBA00022692"/>
    </source>
</evidence>
<dbReference type="RefSeq" id="WP_002926419.1">
    <property type="nucleotide sequence ID" value="NZ_JARQZE010000004.1"/>
</dbReference>
<evidence type="ECO:0000313" key="7">
    <source>
        <dbReference type="EMBL" id="MFD1264801.1"/>
    </source>
</evidence>
<evidence type="ECO:0000256" key="1">
    <source>
        <dbReference type="ARBA" id="ARBA00004651"/>
    </source>
</evidence>
<dbReference type="InterPro" id="IPR005171">
    <property type="entry name" value="Cyt_c_oxidase_su4_prok"/>
</dbReference>